<dbReference type="Pfam" id="PF09351">
    <property type="entry name" value="DUF1993"/>
    <property type="match status" value="1"/>
</dbReference>
<dbReference type="OrthoDB" id="338237at2"/>
<dbReference type="Proteomes" id="UP000309389">
    <property type="component" value="Unassembled WGS sequence"/>
</dbReference>
<dbReference type="EMBL" id="SSHH01000001">
    <property type="protein sequence ID" value="TIX51049.1"/>
    <property type="molecule type" value="Genomic_DNA"/>
</dbReference>
<name>A0A4T3F3N5_9SPHN</name>
<sequence length="177" mass="19065">MPMTPYQSSVPVFITVLTNMKDWLDKAAAQKGEAELLEARLAPDMYPLAKQVQLVSDSAKGCGARLTGVEAPSMPDTEASFAELKERCDKTIAFLESLDPAAIDAGIAREIELKFPNGGGMRFGGQTYLTGFVLPNVYFHASMLYAILRSAGVDIGKLDFLAHLGPNVFPPPEKADA</sequence>
<organism evidence="1 2">
    <name type="scientific">Alteraurantiacibacter aquimixticola</name>
    <dbReference type="NCBI Taxonomy" id="2489173"/>
    <lineage>
        <taxon>Bacteria</taxon>
        <taxon>Pseudomonadati</taxon>
        <taxon>Pseudomonadota</taxon>
        <taxon>Alphaproteobacteria</taxon>
        <taxon>Sphingomonadales</taxon>
        <taxon>Erythrobacteraceae</taxon>
        <taxon>Alteraurantiacibacter</taxon>
    </lineage>
</organism>
<evidence type="ECO:0000313" key="2">
    <source>
        <dbReference type="Proteomes" id="UP000309389"/>
    </source>
</evidence>
<accession>A0A4T3F3N5</accession>
<gene>
    <name evidence="1" type="ORF">E5222_00755</name>
</gene>
<dbReference type="InterPro" id="IPR018531">
    <property type="entry name" value="DUF1993"/>
</dbReference>
<protein>
    <submittedName>
        <fullName evidence="1">DUF1993 domain-containing protein</fullName>
    </submittedName>
</protein>
<evidence type="ECO:0000313" key="1">
    <source>
        <dbReference type="EMBL" id="TIX51049.1"/>
    </source>
</evidence>
<dbReference type="SUPFAM" id="SSF109854">
    <property type="entry name" value="DinB/YfiT-like putative metalloenzymes"/>
    <property type="match status" value="1"/>
</dbReference>
<dbReference type="InterPro" id="IPR034660">
    <property type="entry name" value="DinB/YfiT-like"/>
</dbReference>
<reference evidence="1 2" key="1">
    <citation type="submission" date="2019-04" db="EMBL/GenBank/DDBJ databases">
        <title>Altererythrobacter aquimixticola sp. nov., isolated from sediment of junction between the ocean and a freshwater spring.</title>
        <authorList>
            <person name="Yoon J.-H."/>
        </authorList>
    </citation>
    <scope>NUCLEOTIDE SEQUENCE [LARGE SCALE GENOMIC DNA]</scope>
    <source>
        <strain evidence="1 2">SSKS-13</strain>
    </source>
</reference>
<proteinExistence type="predicted"/>
<dbReference type="Gene3D" id="1.20.120.450">
    <property type="entry name" value="dinb family like domain"/>
    <property type="match status" value="1"/>
</dbReference>
<keyword evidence="2" id="KW-1185">Reference proteome</keyword>
<dbReference type="AlphaFoldDB" id="A0A4T3F3N5"/>
<dbReference type="PANTHER" id="PTHR36922">
    <property type="entry name" value="BLL2446 PROTEIN"/>
    <property type="match status" value="1"/>
</dbReference>
<comment type="caution">
    <text evidence="1">The sequence shown here is derived from an EMBL/GenBank/DDBJ whole genome shotgun (WGS) entry which is preliminary data.</text>
</comment>
<dbReference type="PANTHER" id="PTHR36922:SF1">
    <property type="entry name" value="DUF1993 DOMAIN-CONTAINING PROTEIN"/>
    <property type="match status" value="1"/>
</dbReference>
<dbReference type="RefSeq" id="WP_136691595.1">
    <property type="nucleotide sequence ID" value="NZ_SSHH01000001.1"/>
</dbReference>